<dbReference type="PANTHER" id="PTHR47354">
    <property type="entry name" value="NADH OXIDOREDUCTASE HCR"/>
    <property type="match status" value="1"/>
</dbReference>
<dbReference type="InterPro" id="IPR006058">
    <property type="entry name" value="2Fe2S_fd_BS"/>
</dbReference>
<dbReference type="InterPro" id="IPR017938">
    <property type="entry name" value="Riboflavin_synthase-like_b-brl"/>
</dbReference>
<evidence type="ECO:0000313" key="14">
    <source>
        <dbReference type="Proteomes" id="UP001237448"/>
    </source>
</evidence>
<dbReference type="PRINTS" id="PR00410">
    <property type="entry name" value="PHEHYDRXLASE"/>
</dbReference>
<keyword evidence="3" id="KW-0001">2Fe-2S</keyword>
<dbReference type="CDD" id="cd06215">
    <property type="entry name" value="FNR_iron_sulfur_binding_1"/>
    <property type="match status" value="1"/>
</dbReference>
<dbReference type="Pfam" id="PF00175">
    <property type="entry name" value="NAD_binding_1"/>
    <property type="match status" value="1"/>
</dbReference>
<dbReference type="Pfam" id="PF00111">
    <property type="entry name" value="Fer2"/>
    <property type="match status" value="1"/>
</dbReference>
<keyword evidence="7" id="KW-0408">Iron</keyword>
<keyword evidence="8" id="KW-0411">Iron-sulfur</keyword>
<evidence type="ECO:0000256" key="5">
    <source>
        <dbReference type="ARBA" id="ARBA00022827"/>
    </source>
</evidence>
<organism evidence="13 14">
    <name type="scientific">Labrys monachus</name>
    <dbReference type="NCBI Taxonomy" id="217067"/>
    <lineage>
        <taxon>Bacteria</taxon>
        <taxon>Pseudomonadati</taxon>
        <taxon>Pseudomonadota</taxon>
        <taxon>Alphaproteobacteria</taxon>
        <taxon>Hyphomicrobiales</taxon>
        <taxon>Xanthobacteraceae</taxon>
        <taxon>Labrys</taxon>
    </lineage>
</organism>
<dbReference type="InterPro" id="IPR001041">
    <property type="entry name" value="2Fe-2S_ferredoxin-type"/>
</dbReference>
<evidence type="ECO:0000256" key="1">
    <source>
        <dbReference type="ARBA" id="ARBA00001974"/>
    </source>
</evidence>
<feature type="domain" description="2Fe-2S ferredoxin-type" evidence="11">
    <location>
        <begin position="275"/>
        <end position="359"/>
    </location>
</feature>
<dbReference type="InterPro" id="IPR008333">
    <property type="entry name" value="Cbr1-like_FAD-bd_dom"/>
</dbReference>
<dbReference type="SUPFAM" id="SSF54292">
    <property type="entry name" value="2Fe-2S ferredoxin-like"/>
    <property type="match status" value="1"/>
</dbReference>
<feature type="domain" description="FAD-binding FR-type" evidence="12">
    <location>
        <begin position="18"/>
        <end position="121"/>
    </location>
</feature>
<sequence length="359" mass="39199">MATQTLYRHLDEARPWSDRAGQLECVAVMHEGRDVATFTFRAPDDSWFRYEPGQFVTLELPTAEGPVLRTYTLSSSPSRPLSISVTAKAQATSVGTRWMLENLKPGTRLKAHGPAGQFTFHRHPAERYLFISAGSGITPMMSMTRFAEDHGSAVDIAFVNCARRPSDIIFRHELERMAGRMRHLRLAWIVEESDPGEAWTGFRGRLNAPALRLIAPDFREREIFCCGPAPFMAAVKDMLEANGCDMRRYHEESFHPPEPDALAAGGEPADGAAQGSVAFVQSGIEVPATGGETILQLARSAGLNIPTGCTMGLCGTCKVQRLSGDVAMAHQGGIREEEIDAGLILACCSRPLGRVEIEA</sequence>
<dbReference type="Pfam" id="PF00970">
    <property type="entry name" value="FAD_binding_6"/>
    <property type="match status" value="1"/>
</dbReference>
<evidence type="ECO:0000313" key="13">
    <source>
        <dbReference type="EMBL" id="MDQ0394053.1"/>
    </source>
</evidence>
<dbReference type="EMBL" id="JAUSVK010000001">
    <property type="protein sequence ID" value="MDQ0394053.1"/>
    <property type="molecule type" value="Genomic_DNA"/>
</dbReference>
<evidence type="ECO:0000256" key="6">
    <source>
        <dbReference type="ARBA" id="ARBA00023002"/>
    </source>
</evidence>
<evidence type="ECO:0000256" key="9">
    <source>
        <dbReference type="ARBA" id="ARBA00034078"/>
    </source>
</evidence>
<comment type="similarity">
    <text evidence="10">In the N-terminal section; belongs to the FAD-binding oxidoreductase type 6 family.</text>
</comment>
<protein>
    <submittedName>
        <fullName evidence="13">Ferredoxin-NADP reductase</fullName>
    </submittedName>
</protein>
<dbReference type="InterPro" id="IPR036010">
    <property type="entry name" value="2Fe-2S_ferredoxin-like_sf"/>
</dbReference>
<evidence type="ECO:0000256" key="10">
    <source>
        <dbReference type="ARBA" id="ARBA00061434"/>
    </source>
</evidence>
<comment type="caution">
    <text evidence="13">The sequence shown here is derived from an EMBL/GenBank/DDBJ whole genome shotgun (WGS) entry which is preliminary data.</text>
</comment>
<dbReference type="SUPFAM" id="SSF63380">
    <property type="entry name" value="Riboflavin synthase domain-like"/>
    <property type="match status" value="1"/>
</dbReference>
<comment type="cofactor">
    <cofactor evidence="9">
        <name>[2Fe-2S] cluster</name>
        <dbReference type="ChEBI" id="CHEBI:190135"/>
    </cofactor>
</comment>
<dbReference type="PROSITE" id="PS00197">
    <property type="entry name" value="2FE2S_FER_1"/>
    <property type="match status" value="1"/>
</dbReference>
<evidence type="ECO:0000256" key="7">
    <source>
        <dbReference type="ARBA" id="ARBA00023004"/>
    </source>
</evidence>
<dbReference type="RefSeq" id="WP_307430400.1">
    <property type="nucleotide sequence ID" value="NZ_JAUSVK010000001.1"/>
</dbReference>
<keyword evidence="6" id="KW-0560">Oxidoreductase</keyword>
<dbReference type="PANTHER" id="PTHR47354:SF6">
    <property type="entry name" value="NADH OXIDOREDUCTASE HCR"/>
    <property type="match status" value="1"/>
</dbReference>
<proteinExistence type="inferred from homology"/>
<evidence type="ECO:0000256" key="2">
    <source>
        <dbReference type="ARBA" id="ARBA00022630"/>
    </source>
</evidence>
<dbReference type="InterPro" id="IPR012675">
    <property type="entry name" value="Beta-grasp_dom_sf"/>
</dbReference>
<dbReference type="PROSITE" id="PS51384">
    <property type="entry name" value="FAD_FR"/>
    <property type="match status" value="1"/>
</dbReference>
<dbReference type="SUPFAM" id="SSF52343">
    <property type="entry name" value="Ferredoxin reductase-like, C-terminal NADP-linked domain"/>
    <property type="match status" value="1"/>
</dbReference>
<dbReference type="InterPro" id="IPR050415">
    <property type="entry name" value="MRET"/>
</dbReference>
<gene>
    <name evidence="13" type="ORF">J3R73_003845</name>
</gene>
<dbReference type="Gene3D" id="3.40.50.80">
    <property type="entry name" value="Nucleotide-binding domain of ferredoxin-NADP reductase (FNR) module"/>
    <property type="match status" value="1"/>
</dbReference>
<keyword evidence="5" id="KW-0274">FAD</keyword>
<dbReference type="InterPro" id="IPR017927">
    <property type="entry name" value="FAD-bd_FR_type"/>
</dbReference>
<evidence type="ECO:0000259" key="12">
    <source>
        <dbReference type="PROSITE" id="PS51384"/>
    </source>
</evidence>
<evidence type="ECO:0000256" key="4">
    <source>
        <dbReference type="ARBA" id="ARBA00022723"/>
    </source>
</evidence>
<dbReference type="Gene3D" id="3.10.20.30">
    <property type="match status" value="1"/>
</dbReference>
<evidence type="ECO:0000256" key="8">
    <source>
        <dbReference type="ARBA" id="ARBA00023014"/>
    </source>
</evidence>
<comment type="cofactor">
    <cofactor evidence="1">
        <name>FAD</name>
        <dbReference type="ChEBI" id="CHEBI:57692"/>
    </cofactor>
</comment>
<dbReference type="InterPro" id="IPR001433">
    <property type="entry name" value="OxRdtase_FAD/NAD-bd"/>
</dbReference>
<dbReference type="Gene3D" id="2.40.30.10">
    <property type="entry name" value="Translation factors"/>
    <property type="match status" value="1"/>
</dbReference>
<keyword evidence="2" id="KW-0285">Flavoprotein</keyword>
<keyword evidence="14" id="KW-1185">Reference proteome</keyword>
<evidence type="ECO:0000256" key="3">
    <source>
        <dbReference type="ARBA" id="ARBA00022714"/>
    </source>
</evidence>
<dbReference type="PROSITE" id="PS51085">
    <property type="entry name" value="2FE2S_FER_2"/>
    <property type="match status" value="1"/>
</dbReference>
<reference evidence="13 14" key="1">
    <citation type="submission" date="2023-07" db="EMBL/GenBank/DDBJ databases">
        <title>Genomic Encyclopedia of Type Strains, Phase IV (KMG-IV): sequencing the most valuable type-strain genomes for metagenomic binning, comparative biology and taxonomic classification.</title>
        <authorList>
            <person name="Goeker M."/>
        </authorList>
    </citation>
    <scope>NUCLEOTIDE SEQUENCE [LARGE SCALE GENOMIC DNA]</scope>
    <source>
        <strain evidence="13 14">DSM 5896</strain>
    </source>
</reference>
<evidence type="ECO:0000259" key="11">
    <source>
        <dbReference type="PROSITE" id="PS51085"/>
    </source>
</evidence>
<dbReference type="CDD" id="cd00207">
    <property type="entry name" value="fer2"/>
    <property type="match status" value="1"/>
</dbReference>
<dbReference type="PRINTS" id="PR00371">
    <property type="entry name" value="FPNCR"/>
</dbReference>
<name>A0ABU0FJ00_9HYPH</name>
<dbReference type="Proteomes" id="UP001237448">
    <property type="component" value="Unassembled WGS sequence"/>
</dbReference>
<accession>A0ABU0FJ00</accession>
<keyword evidence="4" id="KW-0479">Metal-binding</keyword>
<dbReference type="InterPro" id="IPR001709">
    <property type="entry name" value="Flavoprot_Pyr_Nucl_cyt_Rdtase"/>
</dbReference>
<dbReference type="InterPro" id="IPR039261">
    <property type="entry name" value="FNR_nucleotide-bd"/>
</dbReference>